<dbReference type="GO" id="GO:0015288">
    <property type="term" value="F:porin activity"/>
    <property type="evidence" value="ECO:0007669"/>
    <property type="project" value="TreeGrafter"/>
</dbReference>
<evidence type="ECO:0000313" key="9">
    <source>
        <dbReference type="Proteomes" id="UP000016648"/>
    </source>
</evidence>
<sequence>MRKSLATFLLGLAFLTPTMESSARNWSLQDCINYALQNNISLQKQRIQRQSANEDVLQAKAALLPDLSFSTSQNFTYTPWIESGISGDGYSRSSVDKFYYNGTYGLSGNWTLWNGNRNHNTVKLNKLIEEKAGLDSATTANNIQEQIAQLYVQILYSTEAVKVNKESLESSTQNEARGKEMVKIGKMSKADLAQLTAQRAQDEYNVVSAESATKNYKRQLKQLLQITDDEDFNVTTPEASDDMAMQEIPTLNSVYTAALDYRPELKGYRNMIEQSDMQLKIAKAQGMPTISANAGVSTNTTSMNSLDWSKQLKNNVSVGAGISVRVPIFDNRTKRTAVNKALLQRESSMLDLKNEQTTLYSTIENYWLQAVTNQNQFKAAKVSTESAQTSYDLLSEQFRLGLKNIVELRTGKDNLLKARQNELQSKYLTILNLGMLSFYRNGTPMK</sequence>
<dbReference type="RefSeq" id="WP_021589807.1">
    <property type="nucleotide sequence ID" value="NZ_AWEY01000026.1"/>
</dbReference>
<name>U2P529_9BACT</name>
<comment type="caution">
    <text evidence="8">The sequence shown here is derived from an EMBL/GenBank/DDBJ whole genome shotgun (WGS) entry which is preliminary data.</text>
</comment>
<reference evidence="8 9" key="1">
    <citation type="submission" date="2013-08" db="EMBL/GenBank/DDBJ databases">
        <authorList>
            <person name="Durkin A.S."/>
            <person name="Haft D.R."/>
            <person name="McCorrison J."/>
            <person name="Torralba M."/>
            <person name="Gillis M."/>
            <person name="Haft D.H."/>
            <person name="Methe B."/>
            <person name="Sutton G."/>
            <person name="Nelson K.E."/>
        </authorList>
    </citation>
    <scope>NUCLEOTIDE SEQUENCE [LARGE SCALE GENOMIC DNA]</scope>
    <source>
        <strain evidence="8 9">F0067</strain>
    </source>
</reference>
<evidence type="ECO:0000256" key="2">
    <source>
        <dbReference type="ARBA" id="ARBA00007613"/>
    </source>
</evidence>
<protein>
    <submittedName>
        <fullName evidence="8">Outer membrane efflux protein</fullName>
    </submittedName>
</protein>
<dbReference type="SUPFAM" id="SSF56954">
    <property type="entry name" value="Outer membrane efflux proteins (OEP)"/>
    <property type="match status" value="1"/>
</dbReference>
<evidence type="ECO:0000256" key="6">
    <source>
        <dbReference type="ARBA" id="ARBA00023136"/>
    </source>
</evidence>
<evidence type="ECO:0000256" key="3">
    <source>
        <dbReference type="ARBA" id="ARBA00022448"/>
    </source>
</evidence>
<evidence type="ECO:0000256" key="7">
    <source>
        <dbReference type="ARBA" id="ARBA00023237"/>
    </source>
</evidence>
<dbReference type="PANTHER" id="PTHR30026:SF20">
    <property type="entry name" value="OUTER MEMBRANE PROTEIN TOLC"/>
    <property type="match status" value="1"/>
</dbReference>
<keyword evidence="9" id="KW-1185">Reference proteome</keyword>
<keyword evidence="7" id="KW-0998">Cell outer membrane</keyword>
<organism evidence="8 9">
    <name type="scientific">Segatella baroniae F0067</name>
    <dbReference type="NCBI Taxonomy" id="1115809"/>
    <lineage>
        <taxon>Bacteria</taxon>
        <taxon>Pseudomonadati</taxon>
        <taxon>Bacteroidota</taxon>
        <taxon>Bacteroidia</taxon>
        <taxon>Bacteroidales</taxon>
        <taxon>Prevotellaceae</taxon>
        <taxon>Segatella</taxon>
    </lineage>
</organism>
<accession>U2P529</accession>
<gene>
    <name evidence="8" type="ORF">HMPREF9135_1944</name>
</gene>
<evidence type="ECO:0000256" key="5">
    <source>
        <dbReference type="ARBA" id="ARBA00022692"/>
    </source>
</evidence>
<evidence type="ECO:0000256" key="4">
    <source>
        <dbReference type="ARBA" id="ARBA00022452"/>
    </source>
</evidence>
<dbReference type="AlphaFoldDB" id="U2P529"/>
<dbReference type="Proteomes" id="UP000016648">
    <property type="component" value="Unassembled WGS sequence"/>
</dbReference>
<dbReference type="PANTHER" id="PTHR30026">
    <property type="entry name" value="OUTER MEMBRANE PROTEIN TOLC"/>
    <property type="match status" value="1"/>
</dbReference>
<keyword evidence="5" id="KW-0812">Transmembrane</keyword>
<comment type="subcellular location">
    <subcellularLocation>
        <location evidence="1">Cell outer membrane</location>
    </subcellularLocation>
</comment>
<dbReference type="InterPro" id="IPR003423">
    <property type="entry name" value="OMP_efflux"/>
</dbReference>
<dbReference type="InterPro" id="IPR051906">
    <property type="entry name" value="TolC-like"/>
</dbReference>
<dbReference type="GO" id="GO:0015562">
    <property type="term" value="F:efflux transmembrane transporter activity"/>
    <property type="evidence" value="ECO:0007669"/>
    <property type="project" value="InterPro"/>
</dbReference>
<evidence type="ECO:0000313" key="8">
    <source>
        <dbReference type="EMBL" id="ERK39266.1"/>
    </source>
</evidence>
<dbReference type="PATRIC" id="fig|1115809.3.peg.1435"/>
<comment type="similarity">
    <text evidence="2">Belongs to the outer membrane factor (OMF) (TC 1.B.17) family.</text>
</comment>
<dbReference type="EMBL" id="AWEY01000026">
    <property type="protein sequence ID" value="ERK39266.1"/>
    <property type="molecule type" value="Genomic_DNA"/>
</dbReference>
<dbReference type="Pfam" id="PF02321">
    <property type="entry name" value="OEP"/>
    <property type="match status" value="2"/>
</dbReference>
<keyword evidence="4" id="KW-1134">Transmembrane beta strand</keyword>
<proteinExistence type="inferred from homology"/>
<evidence type="ECO:0000256" key="1">
    <source>
        <dbReference type="ARBA" id="ARBA00004442"/>
    </source>
</evidence>
<dbReference type="GO" id="GO:0009279">
    <property type="term" value="C:cell outer membrane"/>
    <property type="evidence" value="ECO:0007669"/>
    <property type="project" value="UniProtKB-SubCell"/>
</dbReference>
<dbReference type="Gene3D" id="1.20.1600.10">
    <property type="entry name" value="Outer membrane efflux proteins (OEP)"/>
    <property type="match status" value="1"/>
</dbReference>
<keyword evidence="3" id="KW-0813">Transport</keyword>
<keyword evidence="6" id="KW-0472">Membrane</keyword>
<dbReference type="GO" id="GO:1990281">
    <property type="term" value="C:efflux pump complex"/>
    <property type="evidence" value="ECO:0007669"/>
    <property type="project" value="TreeGrafter"/>
</dbReference>